<gene>
    <name evidence="1" type="ORF">CPELLU_LOCUS8472</name>
</gene>
<accession>A0A9N9DES5</accession>
<sequence length="51" mass="5684">MHLVIFNPTNNTLAILAQANYQKTTLTAFFKTYATLESACLQLGNYTLLDS</sequence>
<keyword evidence="2" id="KW-1185">Reference proteome</keyword>
<comment type="caution">
    <text evidence="1">The sequence shown here is derived from an EMBL/GenBank/DDBJ whole genome shotgun (WGS) entry which is preliminary data.</text>
</comment>
<proteinExistence type="predicted"/>
<dbReference type="EMBL" id="CAJVQA010006035">
    <property type="protein sequence ID" value="CAG8632774.1"/>
    <property type="molecule type" value="Genomic_DNA"/>
</dbReference>
<evidence type="ECO:0000313" key="2">
    <source>
        <dbReference type="Proteomes" id="UP000789759"/>
    </source>
</evidence>
<dbReference type="Proteomes" id="UP000789759">
    <property type="component" value="Unassembled WGS sequence"/>
</dbReference>
<organism evidence="1 2">
    <name type="scientific">Cetraspora pellucida</name>
    <dbReference type="NCBI Taxonomy" id="1433469"/>
    <lineage>
        <taxon>Eukaryota</taxon>
        <taxon>Fungi</taxon>
        <taxon>Fungi incertae sedis</taxon>
        <taxon>Mucoromycota</taxon>
        <taxon>Glomeromycotina</taxon>
        <taxon>Glomeromycetes</taxon>
        <taxon>Diversisporales</taxon>
        <taxon>Gigasporaceae</taxon>
        <taxon>Cetraspora</taxon>
    </lineage>
</organism>
<dbReference type="AlphaFoldDB" id="A0A9N9DES5"/>
<reference evidence="1" key="1">
    <citation type="submission" date="2021-06" db="EMBL/GenBank/DDBJ databases">
        <authorList>
            <person name="Kallberg Y."/>
            <person name="Tangrot J."/>
            <person name="Rosling A."/>
        </authorList>
    </citation>
    <scope>NUCLEOTIDE SEQUENCE</scope>
    <source>
        <strain evidence="1">FL966</strain>
    </source>
</reference>
<name>A0A9N9DES5_9GLOM</name>
<protein>
    <submittedName>
        <fullName evidence="1">23513_t:CDS:1</fullName>
    </submittedName>
</protein>
<evidence type="ECO:0000313" key="1">
    <source>
        <dbReference type="EMBL" id="CAG8632774.1"/>
    </source>
</evidence>